<evidence type="ECO:0000313" key="1">
    <source>
        <dbReference type="EMBL" id="ABK25097.1"/>
    </source>
</evidence>
<accession>A9NWT6</accession>
<proteinExistence type="evidence at transcript level"/>
<protein>
    <submittedName>
        <fullName evidence="1">Uncharacterized protein</fullName>
    </submittedName>
</protein>
<name>A9NWT6_PICSI</name>
<organism evidence="1">
    <name type="scientific">Picea sitchensis</name>
    <name type="common">Sitka spruce</name>
    <name type="synonym">Pinus sitchensis</name>
    <dbReference type="NCBI Taxonomy" id="3332"/>
    <lineage>
        <taxon>Eukaryota</taxon>
        <taxon>Viridiplantae</taxon>
        <taxon>Streptophyta</taxon>
        <taxon>Embryophyta</taxon>
        <taxon>Tracheophyta</taxon>
        <taxon>Spermatophyta</taxon>
        <taxon>Pinopsida</taxon>
        <taxon>Pinidae</taxon>
        <taxon>Conifers I</taxon>
        <taxon>Pinales</taxon>
        <taxon>Pinaceae</taxon>
        <taxon>Picea</taxon>
    </lineage>
</organism>
<sequence length="67" mass="8154">MVEQPWELRMHSAQLLLQIRNIHGTHVLLKIMYRLLSTFYLRYFRQILGRRTLSGRCHLYLRSQTPV</sequence>
<dbReference type="AlphaFoldDB" id="A9NWT6"/>
<reference evidence="1" key="1">
    <citation type="journal article" date="2008" name="BMC Genomics">
        <title>A conifer genomics resource of 200,000 spruce (Picea spp.) ESTs and 6,464 high-quality, sequence-finished full-length cDNAs for Sitka spruce (Picea sitchensis).</title>
        <authorList>
            <person name="Ralph S.G."/>
            <person name="Chun H.J."/>
            <person name="Kolosova N."/>
            <person name="Cooper D."/>
            <person name="Oddy C."/>
            <person name="Ritland C.E."/>
            <person name="Kirkpatrick R."/>
            <person name="Moore R."/>
            <person name="Barber S."/>
            <person name="Holt R.A."/>
            <person name="Jones S.J."/>
            <person name="Marra M.A."/>
            <person name="Douglas C.J."/>
            <person name="Ritland K."/>
            <person name="Bohlmann J."/>
        </authorList>
    </citation>
    <scope>NUCLEOTIDE SEQUENCE</scope>
    <source>
        <tissue evidence="1">Green portion of the leader tissue</tissue>
    </source>
</reference>
<dbReference type="EMBL" id="EF085801">
    <property type="protein sequence ID" value="ABK25097.1"/>
    <property type="molecule type" value="mRNA"/>
</dbReference>